<comment type="caution">
    <text evidence="5">The sequence shown here is derived from an EMBL/GenBank/DDBJ whole genome shotgun (WGS) entry which is preliminary data.</text>
</comment>
<feature type="compositionally biased region" description="Basic and acidic residues" evidence="2">
    <location>
        <begin position="1"/>
        <end position="15"/>
    </location>
</feature>
<keyword evidence="6" id="KW-1185">Reference proteome</keyword>
<evidence type="ECO:0000256" key="2">
    <source>
        <dbReference type="SAM" id="MobiDB-lite"/>
    </source>
</evidence>
<reference evidence="5" key="2">
    <citation type="submission" date="2023-01" db="EMBL/GenBank/DDBJ databases">
        <title>Draft genome sequence of Algimonas ampicilliniresistens strain NBRC 108219.</title>
        <authorList>
            <person name="Sun Q."/>
            <person name="Mori K."/>
        </authorList>
    </citation>
    <scope>NUCLEOTIDE SEQUENCE</scope>
    <source>
        <strain evidence="5">NBRC 108219</strain>
    </source>
</reference>
<dbReference type="Pfam" id="PF16884">
    <property type="entry name" value="ADH_N_2"/>
    <property type="match status" value="1"/>
</dbReference>
<dbReference type="SUPFAM" id="SSF51735">
    <property type="entry name" value="NAD(P)-binding Rossmann-fold domains"/>
    <property type="match status" value="1"/>
</dbReference>
<evidence type="ECO:0000313" key="5">
    <source>
        <dbReference type="EMBL" id="GLQ22843.1"/>
    </source>
</evidence>
<dbReference type="Proteomes" id="UP001161391">
    <property type="component" value="Unassembled WGS sequence"/>
</dbReference>
<dbReference type="Gene3D" id="3.40.50.720">
    <property type="entry name" value="NAD(P)-binding Rossmann-like Domain"/>
    <property type="match status" value="1"/>
</dbReference>
<accession>A0ABQ5V5V2</accession>
<feature type="region of interest" description="Disordered" evidence="2">
    <location>
        <begin position="1"/>
        <end position="36"/>
    </location>
</feature>
<evidence type="ECO:0000313" key="6">
    <source>
        <dbReference type="Proteomes" id="UP001161391"/>
    </source>
</evidence>
<organism evidence="5 6">
    <name type="scientific">Algimonas ampicilliniresistens</name>
    <dbReference type="NCBI Taxonomy" id="1298735"/>
    <lineage>
        <taxon>Bacteria</taxon>
        <taxon>Pseudomonadati</taxon>
        <taxon>Pseudomonadota</taxon>
        <taxon>Alphaproteobacteria</taxon>
        <taxon>Maricaulales</taxon>
        <taxon>Robiginitomaculaceae</taxon>
        <taxon>Algimonas</taxon>
    </lineage>
</organism>
<dbReference type="SUPFAM" id="SSF50129">
    <property type="entry name" value="GroES-like"/>
    <property type="match status" value="1"/>
</dbReference>
<dbReference type="EMBL" id="BSNK01000001">
    <property type="protein sequence ID" value="GLQ22843.1"/>
    <property type="molecule type" value="Genomic_DNA"/>
</dbReference>
<sequence length="358" mass="38772">MTRLPDMPDRKEARKQASKQAWGVAARPNGPPKPTDFVFKDEPIGDVGEGEVLLETLYLGIAPVMRMYMMNGPECPMPMAGEPPLAMGDTIHGRGVARVLESRHPDYAVGDVVQGQLGWQTHKISKMTARERFLRVTEHDLSYALAVRILSMTGLTAYSAYKYRCDPKAGETLVVSGAAGGVGHLIVQLAKADGLRVVGIAGGPDKCAIVSDLGADAVIDYKAEDVAARISETCPDGIDIYFDNVGGEILMACLDNLAMSGRVLLCGSISEYGRAEPFGLTNYTRLRRAEADMRGYFVYNHLHRFDETVSALAGMIRAGTLKPLVDELVGFDKMPEALIGVYDGTNVGTRCVKVKLDD</sequence>
<proteinExistence type="predicted"/>
<dbReference type="CDD" id="cd05288">
    <property type="entry name" value="PGDH"/>
    <property type="match status" value="1"/>
</dbReference>
<dbReference type="RefSeq" id="WP_284387634.1">
    <property type="nucleotide sequence ID" value="NZ_BSNK01000001.1"/>
</dbReference>
<evidence type="ECO:0000256" key="1">
    <source>
        <dbReference type="ARBA" id="ARBA00023002"/>
    </source>
</evidence>
<dbReference type="InterPro" id="IPR013149">
    <property type="entry name" value="ADH-like_C"/>
</dbReference>
<dbReference type="InterPro" id="IPR041694">
    <property type="entry name" value="ADH_N_2"/>
</dbReference>
<dbReference type="InterPro" id="IPR011032">
    <property type="entry name" value="GroES-like_sf"/>
</dbReference>
<feature type="domain" description="Oxidoreductase N-terminal" evidence="4">
    <location>
        <begin position="21"/>
        <end position="128"/>
    </location>
</feature>
<evidence type="ECO:0000259" key="4">
    <source>
        <dbReference type="Pfam" id="PF16884"/>
    </source>
</evidence>
<evidence type="ECO:0000259" key="3">
    <source>
        <dbReference type="Pfam" id="PF00107"/>
    </source>
</evidence>
<dbReference type="InterPro" id="IPR045010">
    <property type="entry name" value="MDR_fam"/>
</dbReference>
<gene>
    <name evidence="5" type="ORF">GCM10007853_07170</name>
</gene>
<dbReference type="PANTHER" id="PTHR43205">
    <property type="entry name" value="PROSTAGLANDIN REDUCTASE"/>
    <property type="match status" value="1"/>
</dbReference>
<dbReference type="PANTHER" id="PTHR43205:SF7">
    <property type="entry name" value="PROSTAGLANDIN REDUCTASE 1"/>
    <property type="match status" value="1"/>
</dbReference>
<reference evidence="5" key="1">
    <citation type="journal article" date="2014" name="Int. J. Syst. Evol. Microbiol.">
        <title>Complete genome of a new Firmicutes species belonging to the dominant human colonic microbiota ('Ruminococcus bicirculans') reveals two chromosomes and a selective capacity to utilize plant glucans.</title>
        <authorList>
            <consortium name="NISC Comparative Sequencing Program"/>
            <person name="Wegmann U."/>
            <person name="Louis P."/>
            <person name="Goesmann A."/>
            <person name="Henrissat B."/>
            <person name="Duncan S.H."/>
            <person name="Flint H.J."/>
        </authorList>
    </citation>
    <scope>NUCLEOTIDE SEQUENCE</scope>
    <source>
        <strain evidence="5">NBRC 108219</strain>
    </source>
</reference>
<protein>
    <submittedName>
        <fullName evidence="5">NADP-dependent oxidoreductase</fullName>
    </submittedName>
</protein>
<dbReference type="Pfam" id="PF00107">
    <property type="entry name" value="ADH_zinc_N"/>
    <property type="match status" value="1"/>
</dbReference>
<keyword evidence="1" id="KW-0560">Oxidoreductase</keyword>
<dbReference type="InterPro" id="IPR036291">
    <property type="entry name" value="NAD(P)-bd_dom_sf"/>
</dbReference>
<name>A0ABQ5V5V2_9PROT</name>
<feature type="domain" description="Alcohol dehydrogenase-like C-terminal" evidence="3">
    <location>
        <begin position="181"/>
        <end position="311"/>
    </location>
</feature>
<dbReference type="Gene3D" id="3.90.180.10">
    <property type="entry name" value="Medium-chain alcohol dehydrogenases, catalytic domain"/>
    <property type="match status" value="1"/>
</dbReference>